<evidence type="ECO:0000313" key="3">
    <source>
        <dbReference type="EMBL" id="KAG0562626.1"/>
    </source>
</evidence>
<reference evidence="3" key="1">
    <citation type="submission" date="2020-06" db="EMBL/GenBank/DDBJ databases">
        <title>WGS assembly of Ceratodon purpureus strain R40.</title>
        <authorList>
            <person name="Carey S.B."/>
            <person name="Jenkins J."/>
            <person name="Shu S."/>
            <person name="Lovell J.T."/>
            <person name="Sreedasyam A."/>
            <person name="Maumus F."/>
            <person name="Tiley G.P."/>
            <person name="Fernandez-Pozo N."/>
            <person name="Barry K."/>
            <person name="Chen C."/>
            <person name="Wang M."/>
            <person name="Lipzen A."/>
            <person name="Daum C."/>
            <person name="Saski C.A."/>
            <person name="Payton A.C."/>
            <person name="Mcbreen J.C."/>
            <person name="Conrad R.E."/>
            <person name="Kollar L.M."/>
            <person name="Olsson S."/>
            <person name="Huttunen S."/>
            <person name="Landis J.B."/>
            <person name="Wickett N.J."/>
            <person name="Johnson M.G."/>
            <person name="Rensing S.A."/>
            <person name="Grimwood J."/>
            <person name="Schmutz J."/>
            <person name="Mcdaniel S.F."/>
        </authorList>
    </citation>
    <scope>NUCLEOTIDE SEQUENCE</scope>
    <source>
        <strain evidence="3">R40</strain>
    </source>
</reference>
<keyword evidence="4" id="KW-1185">Reference proteome</keyword>
<feature type="compositionally biased region" description="Polar residues" evidence="2">
    <location>
        <begin position="562"/>
        <end position="573"/>
    </location>
</feature>
<feature type="coiled-coil region" evidence="1">
    <location>
        <begin position="237"/>
        <end position="271"/>
    </location>
</feature>
<evidence type="ECO:0000313" key="4">
    <source>
        <dbReference type="Proteomes" id="UP000822688"/>
    </source>
</evidence>
<feature type="coiled-coil region" evidence="1">
    <location>
        <begin position="417"/>
        <end position="481"/>
    </location>
</feature>
<evidence type="ECO:0000256" key="2">
    <source>
        <dbReference type="SAM" id="MobiDB-lite"/>
    </source>
</evidence>
<organism evidence="3 4">
    <name type="scientific">Ceratodon purpureus</name>
    <name type="common">Fire moss</name>
    <name type="synonym">Dicranum purpureum</name>
    <dbReference type="NCBI Taxonomy" id="3225"/>
    <lineage>
        <taxon>Eukaryota</taxon>
        <taxon>Viridiplantae</taxon>
        <taxon>Streptophyta</taxon>
        <taxon>Embryophyta</taxon>
        <taxon>Bryophyta</taxon>
        <taxon>Bryophytina</taxon>
        <taxon>Bryopsida</taxon>
        <taxon>Dicranidae</taxon>
        <taxon>Pseudoditrichales</taxon>
        <taxon>Ditrichaceae</taxon>
        <taxon>Ceratodon</taxon>
    </lineage>
</organism>
<feature type="coiled-coil region" evidence="1">
    <location>
        <begin position="300"/>
        <end position="388"/>
    </location>
</feature>
<feature type="compositionally biased region" description="Basic and acidic residues" evidence="2">
    <location>
        <begin position="587"/>
        <end position="601"/>
    </location>
</feature>
<feature type="region of interest" description="Disordered" evidence="2">
    <location>
        <begin position="544"/>
        <end position="601"/>
    </location>
</feature>
<gene>
    <name evidence="3" type="ORF">KC19_9G160700</name>
</gene>
<comment type="caution">
    <text evidence="3">The sequence shown here is derived from an EMBL/GenBank/DDBJ whole genome shotgun (WGS) entry which is preliminary data.</text>
</comment>
<evidence type="ECO:0000256" key="1">
    <source>
        <dbReference type="SAM" id="Coils"/>
    </source>
</evidence>
<protein>
    <submittedName>
        <fullName evidence="3">Uncharacterized protein</fullName>
    </submittedName>
</protein>
<sequence length="601" mass="66320">MAAAAVRWASLGPMQCARAGGSVVVSGAVGRRKCGWASRRLGRQRGSLSRVGVFDDSGPELVMNGNGSARVNEIGTLALVFPDAHGDDDGSGQGSMFDLPREDDECNELYEKLAVNSRSDDDPAGDGVENEVDSEQEFEQAHVEGWKEQIESRIGGSAFQHASQLLEAVTRTLDGLEDGLVKHAEELEASALSEGYNFSGVEWNVAEGSGQTSDDASSQPLEMKQMREEIAVRDVFLEMLQEEAIEASETLKTATHAMLAAKGKIKSLQEQLDTTTGFLQQEKEATQQALNLFSSSLLALSGAELRVRELEKQVEISMQTSKFQEISTEVESLKVLLDTKEKAIQAMLDENRHNTNTLLAAAKTQESLANAEKKIQLLMVQVATLEEQVSSRDELLSEVKDEMIRSTDALKYASQVKQELNASKQKELGAIQELEVQKELVKELQQELAENQRAVLAEQALQQMEKAIKDLKFEVETLREGVGARDDALSLMREEVDRSVVFLANAAENREAVRELTTYVEELREELAKKDETIVSLRKELAQTKSSLQQGNSNARFMASTDPAQPTKPTSTPAEEETKLKGKPTWRRQDSSPRRSSRSRE</sequence>
<dbReference type="Proteomes" id="UP000822688">
    <property type="component" value="Chromosome 9"/>
</dbReference>
<feature type="region of interest" description="Disordered" evidence="2">
    <location>
        <begin position="116"/>
        <end position="142"/>
    </location>
</feature>
<dbReference type="EMBL" id="CM026430">
    <property type="protein sequence ID" value="KAG0562626.1"/>
    <property type="molecule type" value="Genomic_DNA"/>
</dbReference>
<dbReference type="AlphaFoldDB" id="A0A8T0GSI2"/>
<keyword evidence="1" id="KW-0175">Coiled coil</keyword>
<feature type="coiled-coil region" evidence="1">
    <location>
        <begin position="506"/>
        <end position="540"/>
    </location>
</feature>
<accession>A0A8T0GSI2</accession>
<feature type="compositionally biased region" description="Polar residues" evidence="2">
    <location>
        <begin position="544"/>
        <end position="555"/>
    </location>
</feature>
<feature type="compositionally biased region" description="Acidic residues" evidence="2">
    <location>
        <begin position="122"/>
        <end position="138"/>
    </location>
</feature>
<proteinExistence type="predicted"/>
<name>A0A8T0GSI2_CERPU</name>